<keyword evidence="6 11" id="KW-0418">Kinase</keyword>
<evidence type="ECO:0000256" key="6">
    <source>
        <dbReference type="ARBA" id="ARBA00022777"/>
    </source>
</evidence>
<keyword evidence="15" id="KW-1185">Reference proteome</keyword>
<keyword evidence="7 11" id="KW-0067">ATP-binding</keyword>
<protein>
    <recommendedName>
        <fullName evidence="11">Phosphotransferase</fullName>
        <ecNumber evidence="11">2.7.1.-</ecNumber>
    </recommendedName>
</protein>
<dbReference type="GO" id="GO:0005524">
    <property type="term" value="F:ATP binding"/>
    <property type="evidence" value="ECO:0007669"/>
    <property type="project" value="UniProtKB-UniRule"/>
</dbReference>
<feature type="domain" description="Hexokinase C-terminal" evidence="13">
    <location>
        <begin position="257"/>
        <end position="514"/>
    </location>
</feature>
<reference evidence="14" key="1">
    <citation type="submission" date="2020-06" db="EMBL/GenBank/DDBJ databases">
        <title>WGS assembly of Ceratodon purpureus strain R40.</title>
        <authorList>
            <person name="Carey S.B."/>
            <person name="Jenkins J."/>
            <person name="Shu S."/>
            <person name="Lovell J.T."/>
            <person name="Sreedasyam A."/>
            <person name="Maumus F."/>
            <person name="Tiley G.P."/>
            <person name="Fernandez-Pozo N."/>
            <person name="Barry K."/>
            <person name="Chen C."/>
            <person name="Wang M."/>
            <person name="Lipzen A."/>
            <person name="Daum C."/>
            <person name="Saski C.A."/>
            <person name="Payton A.C."/>
            <person name="Mcbreen J.C."/>
            <person name="Conrad R.E."/>
            <person name="Kollar L.M."/>
            <person name="Olsson S."/>
            <person name="Huttunen S."/>
            <person name="Landis J.B."/>
            <person name="Wickett N.J."/>
            <person name="Johnson M.G."/>
            <person name="Rensing S.A."/>
            <person name="Grimwood J."/>
            <person name="Schmutz J."/>
            <person name="Mcdaniel S.F."/>
        </authorList>
    </citation>
    <scope>NUCLEOTIDE SEQUENCE</scope>
    <source>
        <strain evidence="14">R40</strain>
    </source>
</reference>
<keyword evidence="5 11" id="KW-0547">Nucleotide-binding</keyword>
<proteinExistence type="inferred from homology"/>
<accession>A0A8T0H5X2</accession>
<dbReference type="Gene3D" id="3.40.367.20">
    <property type="match status" value="1"/>
</dbReference>
<dbReference type="PROSITE" id="PS51748">
    <property type="entry name" value="HEXOKINASE_2"/>
    <property type="match status" value="1"/>
</dbReference>
<comment type="similarity">
    <text evidence="3 11">Belongs to the hexokinase family.</text>
</comment>
<keyword evidence="4 11" id="KW-0808">Transferase</keyword>
<comment type="caution">
    <text evidence="14">The sequence shown here is derived from an EMBL/GenBank/DDBJ whole genome shotgun (WGS) entry which is preliminary data.</text>
</comment>
<dbReference type="GO" id="GO:0001678">
    <property type="term" value="P:intracellular glucose homeostasis"/>
    <property type="evidence" value="ECO:0007669"/>
    <property type="project" value="InterPro"/>
</dbReference>
<evidence type="ECO:0000256" key="4">
    <source>
        <dbReference type="ARBA" id="ARBA00022679"/>
    </source>
</evidence>
<dbReference type="SUPFAM" id="SSF53067">
    <property type="entry name" value="Actin-like ATPase domain"/>
    <property type="match status" value="2"/>
</dbReference>
<gene>
    <name evidence="14" type="ORF">KC19_7G079200</name>
</gene>
<feature type="domain" description="Hexokinase N-terminal" evidence="12">
    <location>
        <begin position="46"/>
        <end position="250"/>
    </location>
</feature>
<dbReference type="Pfam" id="PF00349">
    <property type="entry name" value="Hexokinase_1"/>
    <property type="match status" value="1"/>
</dbReference>
<evidence type="ECO:0000256" key="11">
    <source>
        <dbReference type="RuleBase" id="RU362007"/>
    </source>
</evidence>
<dbReference type="EMBL" id="CM026428">
    <property type="protein sequence ID" value="KAG0566650.1"/>
    <property type="molecule type" value="Genomic_DNA"/>
</dbReference>
<dbReference type="CDD" id="cd24020">
    <property type="entry name" value="ASKHA_NBD_HK_plant"/>
    <property type="match status" value="1"/>
</dbReference>
<comment type="catalytic activity">
    <reaction evidence="9">
        <text>a D-hexose + ATP = a D-hexose 6-phosphate + ADP + H(+)</text>
        <dbReference type="Rhea" id="RHEA:22740"/>
        <dbReference type="ChEBI" id="CHEBI:4194"/>
        <dbReference type="ChEBI" id="CHEBI:15378"/>
        <dbReference type="ChEBI" id="CHEBI:30616"/>
        <dbReference type="ChEBI" id="CHEBI:229467"/>
        <dbReference type="ChEBI" id="CHEBI:456216"/>
        <dbReference type="EC" id="2.7.1.1"/>
    </reaction>
    <physiologicalReaction direction="left-to-right" evidence="9">
        <dbReference type="Rhea" id="RHEA:22741"/>
    </physiologicalReaction>
</comment>
<dbReference type="FunFam" id="3.30.420.40:FF:000034">
    <property type="entry name" value="Phosphotransferase"/>
    <property type="match status" value="1"/>
</dbReference>
<dbReference type="PANTHER" id="PTHR19443">
    <property type="entry name" value="HEXOKINASE"/>
    <property type="match status" value="1"/>
</dbReference>
<evidence type="ECO:0000259" key="13">
    <source>
        <dbReference type="Pfam" id="PF03727"/>
    </source>
</evidence>
<dbReference type="InterPro" id="IPR043129">
    <property type="entry name" value="ATPase_NBD"/>
</dbReference>
<dbReference type="PRINTS" id="PR00475">
    <property type="entry name" value="HEXOKINASE"/>
</dbReference>
<evidence type="ECO:0000256" key="2">
    <source>
        <dbReference type="ARBA" id="ARBA00005028"/>
    </source>
</evidence>
<dbReference type="GO" id="GO:0005739">
    <property type="term" value="C:mitochondrion"/>
    <property type="evidence" value="ECO:0007669"/>
    <property type="project" value="TreeGrafter"/>
</dbReference>
<dbReference type="GO" id="GO:0004340">
    <property type="term" value="F:glucokinase activity"/>
    <property type="evidence" value="ECO:0007669"/>
    <property type="project" value="TreeGrafter"/>
</dbReference>
<evidence type="ECO:0000313" key="15">
    <source>
        <dbReference type="Proteomes" id="UP000822688"/>
    </source>
</evidence>
<dbReference type="InterPro" id="IPR022672">
    <property type="entry name" value="Hexokinase_N"/>
</dbReference>
<evidence type="ECO:0000259" key="12">
    <source>
        <dbReference type="Pfam" id="PF00349"/>
    </source>
</evidence>
<dbReference type="EC" id="2.7.1.-" evidence="11"/>
<dbReference type="GO" id="GO:0008865">
    <property type="term" value="F:fructokinase activity"/>
    <property type="evidence" value="ECO:0007669"/>
    <property type="project" value="TreeGrafter"/>
</dbReference>
<evidence type="ECO:0000256" key="8">
    <source>
        <dbReference type="ARBA" id="ARBA00023152"/>
    </source>
</evidence>
<dbReference type="GO" id="GO:0006096">
    <property type="term" value="P:glycolytic process"/>
    <property type="evidence" value="ECO:0007669"/>
    <property type="project" value="UniProtKB-KW"/>
</dbReference>
<comment type="pathway">
    <text evidence="1">Carbohydrate degradation; glycolysis; D-glyceraldehyde 3-phosphate and glycerone phosphate from D-glucose: step 1/4.</text>
</comment>
<comment type="catalytic activity">
    <reaction evidence="10">
        <text>D-fructose + ATP = D-fructose 6-phosphate + ADP + H(+)</text>
        <dbReference type="Rhea" id="RHEA:16125"/>
        <dbReference type="ChEBI" id="CHEBI:15378"/>
        <dbReference type="ChEBI" id="CHEBI:30616"/>
        <dbReference type="ChEBI" id="CHEBI:37721"/>
        <dbReference type="ChEBI" id="CHEBI:61527"/>
        <dbReference type="ChEBI" id="CHEBI:456216"/>
        <dbReference type="EC" id="2.7.1.1"/>
    </reaction>
    <physiologicalReaction direction="left-to-right" evidence="10">
        <dbReference type="Rhea" id="RHEA:16126"/>
    </physiologicalReaction>
</comment>
<evidence type="ECO:0000256" key="10">
    <source>
        <dbReference type="ARBA" id="ARBA00047905"/>
    </source>
</evidence>
<name>A0A8T0H5X2_CERPU</name>
<keyword evidence="8 11" id="KW-0324">Glycolysis</keyword>
<dbReference type="PANTHER" id="PTHR19443:SF16">
    <property type="entry name" value="HEXOKINASE TYPE 1-RELATED"/>
    <property type="match status" value="1"/>
</dbReference>
<dbReference type="AlphaFoldDB" id="A0A8T0H5X2"/>
<evidence type="ECO:0000256" key="5">
    <source>
        <dbReference type="ARBA" id="ARBA00022741"/>
    </source>
</evidence>
<comment type="pathway">
    <text evidence="2">Carbohydrate metabolism; hexose metabolism.</text>
</comment>
<dbReference type="InterPro" id="IPR022673">
    <property type="entry name" value="Hexokinase_C"/>
</dbReference>
<dbReference type="Gene3D" id="3.30.420.40">
    <property type="match status" value="1"/>
</dbReference>
<dbReference type="GO" id="GO:0006006">
    <property type="term" value="P:glucose metabolic process"/>
    <property type="evidence" value="ECO:0007669"/>
    <property type="project" value="TreeGrafter"/>
</dbReference>
<evidence type="ECO:0000256" key="7">
    <source>
        <dbReference type="ARBA" id="ARBA00022840"/>
    </source>
</evidence>
<evidence type="ECO:0000256" key="3">
    <source>
        <dbReference type="ARBA" id="ARBA00009225"/>
    </source>
</evidence>
<dbReference type="GO" id="GO:0005829">
    <property type="term" value="C:cytosol"/>
    <property type="evidence" value="ECO:0007669"/>
    <property type="project" value="TreeGrafter"/>
</dbReference>
<evidence type="ECO:0000256" key="1">
    <source>
        <dbReference type="ARBA" id="ARBA00004888"/>
    </source>
</evidence>
<dbReference type="GO" id="GO:0005536">
    <property type="term" value="F:D-glucose binding"/>
    <property type="evidence" value="ECO:0007669"/>
    <property type="project" value="InterPro"/>
</dbReference>
<organism evidence="14 15">
    <name type="scientific">Ceratodon purpureus</name>
    <name type="common">Fire moss</name>
    <name type="synonym">Dicranum purpureum</name>
    <dbReference type="NCBI Taxonomy" id="3225"/>
    <lineage>
        <taxon>Eukaryota</taxon>
        <taxon>Viridiplantae</taxon>
        <taxon>Streptophyta</taxon>
        <taxon>Embryophyta</taxon>
        <taxon>Bryophyta</taxon>
        <taxon>Bryophytina</taxon>
        <taxon>Bryopsida</taxon>
        <taxon>Dicranidae</taxon>
        <taxon>Pseudoditrichales</taxon>
        <taxon>Ditrichaceae</taxon>
        <taxon>Ceratodon</taxon>
    </lineage>
</organism>
<evidence type="ECO:0000313" key="14">
    <source>
        <dbReference type="EMBL" id="KAG0566650.1"/>
    </source>
</evidence>
<dbReference type="Proteomes" id="UP000822688">
    <property type="component" value="Chromosome 7"/>
</dbReference>
<evidence type="ECO:0000256" key="9">
    <source>
        <dbReference type="ARBA" id="ARBA00044613"/>
    </source>
</evidence>
<dbReference type="Pfam" id="PF03727">
    <property type="entry name" value="Hexokinase_2"/>
    <property type="match status" value="1"/>
</dbReference>
<dbReference type="InterPro" id="IPR001312">
    <property type="entry name" value="Hexokinase"/>
</dbReference>
<sequence length="524" mass="57944">MQEQMAKMLISMAMACAAVAAVAAVVMVWQKFQKHSPCEQALVLLYEFRHACATPLHVLRQISEHMALEMQAGLDQPGGSQLTMLPTFIEKLPNGSEEGLFYALDLGGTNFRVLRCLLGGPEARVVKQEHEEVPIPRQLMLGTSEELFDFIAMRLITFMQREGPEFHRGCNLNDQQIRELGLTFSFPIRQTSINTGILIQWTKGFKITDGVGKDVVTMLQSAMDRQKGWPQIRVAVLINDTVGTLAGGHYWNDDVMIGMILGAGANACYVEGNLPNDIQTKSGKMVVNMELGGFWSSHLPRTDIDEQLDNESVNPGDAAFEKLIGGMYLGEIVRRLLLKMAQEARLFGGVTLTKLKQPFILVTPEMSKMHADDSPDLIVVGKVLRDVFDIGQTELPVRRIVHIVCDTVTKRSARLAAAGIVGILKKIGRDGWSDEVGVSGTLKPLRRNSERTARPELKRTIVAMDGSLYEHYNRFRIYMQAAVHELLSEAAARKLVIELSKDGSGVGASILAACHSERKHSAHT</sequence>